<comment type="caution">
    <text evidence="1">The sequence shown here is derived from an EMBL/GenBank/DDBJ whole genome shotgun (WGS) entry which is preliminary data.</text>
</comment>
<reference evidence="1" key="1">
    <citation type="submission" date="2023-05" db="EMBL/GenBank/DDBJ databases">
        <authorList>
            <person name="Stuckert A."/>
        </authorList>
    </citation>
    <scope>NUCLEOTIDE SEQUENCE</scope>
</reference>
<accession>A0ABN9FT02</accession>
<gene>
    <name evidence="1" type="ORF">SPARVUS_LOCUS12664354</name>
</gene>
<evidence type="ECO:0008006" key="3">
    <source>
        <dbReference type="Google" id="ProtNLM"/>
    </source>
</evidence>
<keyword evidence="2" id="KW-1185">Reference proteome</keyword>
<dbReference type="EMBL" id="CATNWA010017347">
    <property type="protein sequence ID" value="CAI9599764.1"/>
    <property type="molecule type" value="Genomic_DNA"/>
</dbReference>
<protein>
    <recommendedName>
        <fullName evidence="3">Secreted protein</fullName>
    </recommendedName>
</protein>
<organism evidence="1 2">
    <name type="scientific">Staurois parvus</name>
    <dbReference type="NCBI Taxonomy" id="386267"/>
    <lineage>
        <taxon>Eukaryota</taxon>
        <taxon>Metazoa</taxon>
        <taxon>Chordata</taxon>
        <taxon>Craniata</taxon>
        <taxon>Vertebrata</taxon>
        <taxon>Euteleostomi</taxon>
        <taxon>Amphibia</taxon>
        <taxon>Batrachia</taxon>
        <taxon>Anura</taxon>
        <taxon>Neobatrachia</taxon>
        <taxon>Ranoidea</taxon>
        <taxon>Ranidae</taxon>
        <taxon>Staurois</taxon>
    </lineage>
</organism>
<evidence type="ECO:0000313" key="2">
    <source>
        <dbReference type="Proteomes" id="UP001162483"/>
    </source>
</evidence>
<evidence type="ECO:0000313" key="1">
    <source>
        <dbReference type="EMBL" id="CAI9599764.1"/>
    </source>
</evidence>
<name>A0ABN9FT02_9NEOB</name>
<proteinExistence type="predicted"/>
<dbReference type="Proteomes" id="UP001162483">
    <property type="component" value="Unassembled WGS sequence"/>
</dbReference>
<sequence length="77" mass="8694">MARRLMAQVCAGLFIESGPGFWAPPRQTEFDTEESGFSLSSFVCKVCFGIWSLEISKRSGRDEISNPGTRFWEWPGD</sequence>